<proteinExistence type="predicted"/>
<evidence type="ECO:0000313" key="2">
    <source>
        <dbReference type="Proteomes" id="UP000507470"/>
    </source>
</evidence>
<accession>A0A6J8AIF8</accession>
<dbReference type="EMBL" id="CACVKT020001498">
    <property type="protein sequence ID" value="CAC5368599.1"/>
    <property type="molecule type" value="Genomic_DNA"/>
</dbReference>
<gene>
    <name evidence="1" type="ORF">MCOR_8090</name>
</gene>
<reference evidence="1 2" key="1">
    <citation type="submission" date="2020-06" db="EMBL/GenBank/DDBJ databases">
        <authorList>
            <person name="Li R."/>
            <person name="Bekaert M."/>
        </authorList>
    </citation>
    <scope>NUCLEOTIDE SEQUENCE [LARGE SCALE GENOMIC DNA]</scope>
    <source>
        <strain evidence="2">wild</strain>
    </source>
</reference>
<keyword evidence="2" id="KW-1185">Reference proteome</keyword>
<evidence type="ECO:0000313" key="1">
    <source>
        <dbReference type="EMBL" id="CAC5368599.1"/>
    </source>
</evidence>
<organism evidence="1 2">
    <name type="scientific">Mytilus coruscus</name>
    <name type="common">Sea mussel</name>
    <dbReference type="NCBI Taxonomy" id="42192"/>
    <lineage>
        <taxon>Eukaryota</taxon>
        <taxon>Metazoa</taxon>
        <taxon>Spiralia</taxon>
        <taxon>Lophotrochozoa</taxon>
        <taxon>Mollusca</taxon>
        <taxon>Bivalvia</taxon>
        <taxon>Autobranchia</taxon>
        <taxon>Pteriomorphia</taxon>
        <taxon>Mytilida</taxon>
        <taxon>Mytiloidea</taxon>
        <taxon>Mytilidae</taxon>
        <taxon>Mytilinae</taxon>
        <taxon>Mytilus</taxon>
    </lineage>
</organism>
<protein>
    <submittedName>
        <fullName evidence="1">Uncharacterized protein</fullName>
    </submittedName>
</protein>
<dbReference type="Proteomes" id="UP000507470">
    <property type="component" value="Unassembled WGS sequence"/>
</dbReference>
<dbReference type="AlphaFoldDB" id="A0A6J8AIF8"/>
<name>A0A6J8AIF8_MYTCO</name>
<sequence>MVGISSIVIVALSVINEDKGTLASKQDYDTSSDDYQQDSFIVPHAHPVKCSTKRRREPLSQKELHSPFYAAHIPIVSEDTEHICHTCCLDAYQAQSIIACMLKSATIIAAAAAFRIISNSPPIPINVNFTMGTNNTSSINFIQKKGFEDKVTMGVARIERTPLEHSLMLRRFISGQRPDDRVLDLDDLILTPMKTVDELAELSVRFLKDRDFPLKNWFYHSSYYFD</sequence>